<comment type="caution">
    <text evidence="7">The sequence shown here is derived from an EMBL/GenBank/DDBJ whole genome shotgun (WGS) entry which is preliminary data.</text>
</comment>
<dbReference type="PANTHER" id="PTHR24171">
    <property type="entry name" value="ANKYRIN REPEAT DOMAIN-CONTAINING PROTEIN 39-RELATED"/>
    <property type="match status" value="1"/>
</dbReference>
<feature type="repeat" description="ANK" evidence="3">
    <location>
        <begin position="1079"/>
        <end position="1111"/>
    </location>
</feature>
<keyword evidence="8" id="KW-1185">Reference proteome</keyword>
<reference evidence="7 8" key="1">
    <citation type="journal article" date="2016" name="Genome Biol. Evol.">
        <title>Divergent and convergent evolution of fungal pathogenicity.</title>
        <authorList>
            <person name="Shang Y."/>
            <person name="Xiao G."/>
            <person name="Zheng P."/>
            <person name="Cen K."/>
            <person name="Zhan S."/>
            <person name="Wang C."/>
        </authorList>
    </citation>
    <scope>NUCLEOTIDE SEQUENCE [LARGE SCALE GENOMIC DNA]</scope>
    <source>
        <strain evidence="7 8">RCEF 3172</strain>
    </source>
</reference>
<organism evidence="7 8">
    <name type="scientific">Beauveria brongniartii RCEF 3172</name>
    <dbReference type="NCBI Taxonomy" id="1081107"/>
    <lineage>
        <taxon>Eukaryota</taxon>
        <taxon>Fungi</taxon>
        <taxon>Dikarya</taxon>
        <taxon>Ascomycota</taxon>
        <taxon>Pezizomycotina</taxon>
        <taxon>Sordariomycetes</taxon>
        <taxon>Hypocreomycetidae</taxon>
        <taxon>Hypocreales</taxon>
        <taxon>Cordycipitaceae</taxon>
        <taxon>Beauveria</taxon>
        <taxon>Beauveria brongniartii</taxon>
    </lineage>
</organism>
<dbReference type="Pfam" id="PF12796">
    <property type="entry name" value="Ank_2"/>
    <property type="match status" value="3"/>
</dbReference>
<name>A0A166WYZ0_9HYPO</name>
<proteinExistence type="predicted"/>
<dbReference type="Gene3D" id="1.25.40.20">
    <property type="entry name" value="Ankyrin repeat-containing domain"/>
    <property type="match status" value="3"/>
</dbReference>
<evidence type="ECO:0000313" key="7">
    <source>
        <dbReference type="EMBL" id="OAA35246.1"/>
    </source>
</evidence>
<dbReference type="Pfam" id="PF24883">
    <property type="entry name" value="NPHP3_N"/>
    <property type="match status" value="1"/>
</dbReference>
<dbReference type="InterPro" id="IPR027417">
    <property type="entry name" value="P-loop_NTPase"/>
</dbReference>
<dbReference type="SUPFAM" id="SSF48403">
    <property type="entry name" value="Ankyrin repeat"/>
    <property type="match status" value="1"/>
</dbReference>
<evidence type="ECO:0000259" key="4">
    <source>
        <dbReference type="Pfam" id="PF22939"/>
    </source>
</evidence>
<dbReference type="OrthoDB" id="7464126at2759"/>
<dbReference type="PRINTS" id="PR01415">
    <property type="entry name" value="ANKYRIN"/>
</dbReference>
<feature type="repeat" description="ANK" evidence="3">
    <location>
        <begin position="974"/>
        <end position="1006"/>
    </location>
</feature>
<dbReference type="SMART" id="SM00248">
    <property type="entry name" value="ANK"/>
    <property type="match status" value="9"/>
</dbReference>
<gene>
    <name evidence="7" type="ORF">BBO_08848</name>
</gene>
<dbReference type="InterPro" id="IPR054471">
    <property type="entry name" value="GPIID_WHD"/>
</dbReference>
<accession>A0A166WYZ0</accession>
<dbReference type="Pfam" id="PF24809">
    <property type="entry name" value="DUF7708"/>
    <property type="match status" value="1"/>
</dbReference>
<keyword evidence="2 3" id="KW-0040">ANK repeat</keyword>
<dbReference type="InterPro" id="IPR056884">
    <property type="entry name" value="NPHP3-like_N"/>
</dbReference>
<dbReference type="InterPro" id="IPR002110">
    <property type="entry name" value="Ankyrin_rpt"/>
</dbReference>
<feature type="repeat" description="ANK" evidence="3">
    <location>
        <begin position="1149"/>
        <end position="1181"/>
    </location>
</feature>
<dbReference type="Proteomes" id="UP000076863">
    <property type="component" value="Unassembled WGS sequence"/>
</dbReference>
<feature type="repeat" description="ANK" evidence="3">
    <location>
        <begin position="1009"/>
        <end position="1041"/>
    </location>
</feature>
<protein>
    <submittedName>
        <fullName evidence="7">NACHT domain protein</fullName>
    </submittedName>
</protein>
<dbReference type="EMBL" id="AZHA01000044">
    <property type="protein sequence ID" value="OAA35246.1"/>
    <property type="molecule type" value="Genomic_DNA"/>
</dbReference>
<evidence type="ECO:0000256" key="2">
    <source>
        <dbReference type="ARBA" id="ARBA00023043"/>
    </source>
</evidence>
<sequence>MEITATSSSAGTSSNPQASLQSAIKEFQSILTDEQRHKLRIIGTIRDAQSVMIFTAQLEHENRSAGRPGVSNRLSTVLQSVQAFSGVVGTFVSSHPEIAALVWGSVKLTMLIAVNFASYFEALSSLFMTVSRQCPRFAEYQALYPASTRLQRALCDFHASIIRCCKHVVKVLQRSWKQHLKHAIFQSFHEEMQEDVRAIQQMGEEVKEEISLARARAQHEDEELQARERRAASRDRSKMWKFIPKMKNDLGAMKEMHEQQLRRKAREERHRLLESLSSHEYRTPFWEACKKRQRDTAEWIFAVPEFKRWYDGSGPSLLWCSGKIGSGKTVLCANVVNHIFLHKSRHDTATFFFVNRDNADSLHAETLVRSIIRQSIDGTELPQYVESQLTNMDCAVFVQLDAWIDLLRYVVQQSTAFYILIDGLDESDAAERLAILDALSLLAATTSCLRIFLSSRESVEVDLRGRSLAVSRISMSCDSLMSDIRSYVDTSLQKRLENEELAFGDPHLLVEVNDALTQHADGMFLWVTFLIDEICAGSCDDDIRRSLRQLPKDLEETFKRALLRILSRAKHLELVQRTFRWVAVARRPLTLDELREAVSIDVGQKHSRPERLPHNMNRISLWCENLLHLTDEEPAQVQFAHASVHDFVTRATLSRQLFGFHVDLRETDRFAGEICVTYLHFSDFTTTIARRQQPLQLDPVRLAVTALSRETNMARISEVVTHFASRRHKTMADPNLSRVEATYGKTQKTDKEMLQNSHPFLQYAATHWVTHTVHFEKEQCSVWDMWVLLVSGCSSLAEIPWRGILSKQSEEGLLVWSHKTHHYALLCHELSRMRQHEWGEANHLMEISAARGDTKAIAIFLQTRTLPIYCRSTLLRKASECGHIKVVDQLLGVGAGAITTDEYGGQTALQAACGGGHLEVVERLLSAGAVVNTAATQFRGQTALQAASGGGHLKVVERLLNAGADVDATAFDVNVLTPLQAASSGGYLEVVECLLAAGADVNATTADRKGFTALQEASSGGYLEVVECLLAAGADVNATAAELGGLTALQAASSGGYLGVVECLLAAGADVNATAAELGGITALQAASSGGYIKAVDRLLFSGADMNATVAEVEGVTALQAASDGGHIEVVKCLLRAGADVNTATSKYGGRTALQVASDRGHPKIVELLIGAGADYDDAAT</sequence>
<dbReference type="SUPFAM" id="SSF52540">
    <property type="entry name" value="P-loop containing nucleoside triphosphate hydrolases"/>
    <property type="match status" value="1"/>
</dbReference>
<feature type="domain" description="Nephrocystin 3-like N-terminal" evidence="6">
    <location>
        <begin position="295"/>
        <end position="456"/>
    </location>
</feature>
<evidence type="ECO:0000256" key="3">
    <source>
        <dbReference type="PROSITE-ProRule" id="PRU00023"/>
    </source>
</evidence>
<dbReference type="AlphaFoldDB" id="A0A166WYZ0"/>
<dbReference type="InterPro" id="IPR036770">
    <property type="entry name" value="Ankyrin_rpt-contain_sf"/>
</dbReference>
<evidence type="ECO:0000256" key="1">
    <source>
        <dbReference type="ARBA" id="ARBA00022737"/>
    </source>
</evidence>
<dbReference type="Pfam" id="PF22939">
    <property type="entry name" value="WHD_GPIID"/>
    <property type="match status" value="1"/>
</dbReference>
<dbReference type="Pfam" id="PF00023">
    <property type="entry name" value="Ank"/>
    <property type="match status" value="1"/>
</dbReference>
<evidence type="ECO:0000259" key="6">
    <source>
        <dbReference type="Pfam" id="PF24883"/>
    </source>
</evidence>
<feature type="repeat" description="ANK" evidence="3">
    <location>
        <begin position="1044"/>
        <end position="1076"/>
    </location>
</feature>
<dbReference type="Gene3D" id="3.40.50.300">
    <property type="entry name" value="P-loop containing nucleotide triphosphate hydrolases"/>
    <property type="match status" value="1"/>
</dbReference>
<dbReference type="PROSITE" id="PS50297">
    <property type="entry name" value="ANK_REP_REGION"/>
    <property type="match status" value="8"/>
</dbReference>
<keyword evidence="1" id="KW-0677">Repeat</keyword>
<dbReference type="InterPro" id="IPR056125">
    <property type="entry name" value="DUF7708"/>
</dbReference>
<feature type="repeat" description="ANK" evidence="3">
    <location>
        <begin position="939"/>
        <end position="971"/>
    </location>
</feature>
<dbReference type="PANTHER" id="PTHR24171:SF9">
    <property type="entry name" value="ANKYRIN REPEAT DOMAIN-CONTAINING PROTEIN 39"/>
    <property type="match status" value="1"/>
</dbReference>
<feature type="repeat" description="ANK" evidence="3">
    <location>
        <begin position="904"/>
        <end position="936"/>
    </location>
</feature>
<feature type="domain" description="DUF7708" evidence="5">
    <location>
        <begin position="74"/>
        <end position="213"/>
    </location>
</feature>
<evidence type="ECO:0000259" key="5">
    <source>
        <dbReference type="Pfam" id="PF24809"/>
    </source>
</evidence>
<feature type="domain" description="GPI inositol-deacylase winged helix" evidence="4">
    <location>
        <begin position="569"/>
        <end position="653"/>
    </location>
</feature>
<evidence type="ECO:0000313" key="8">
    <source>
        <dbReference type="Proteomes" id="UP000076863"/>
    </source>
</evidence>
<dbReference type="PROSITE" id="PS50088">
    <property type="entry name" value="ANK_REPEAT"/>
    <property type="match status" value="8"/>
</dbReference>
<feature type="repeat" description="ANK" evidence="3">
    <location>
        <begin position="1114"/>
        <end position="1146"/>
    </location>
</feature>